<proteinExistence type="predicted"/>
<evidence type="ECO:0000256" key="1">
    <source>
        <dbReference type="SAM" id="SignalP"/>
    </source>
</evidence>
<keyword evidence="1" id="KW-0732">Signal</keyword>
<feature type="chain" id="PRO_5035451377" evidence="1">
    <location>
        <begin position="23"/>
        <end position="82"/>
    </location>
</feature>
<evidence type="ECO:0000313" key="2">
    <source>
        <dbReference type="EMBL" id="CAH1251045.1"/>
    </source>
</evidence>
<evidence type="ECO:0000313" key="3">
    <source>
        <dbReference type="Proteomes" id="UP000838412"/>
    </source>
</evidence>
<keyword evidence="3" id="KW-1185">Reference proteome</keyword>
<dbReference type="AlphaFoldDB" id="A0A8J9ZBT1"/>
<dbReference type="Proteomes" id="UP000838412">
    <property type="component" value="Chromosome 18"/>
</dbReference>
<reference evidence="2" key="1">
    <citation type="submission" date="2022-01" db="EMBL/GenBank/DDBJ databases">
        <authorList>
            <person name="Braso-Vives M."/>
        </authorList>
    </citation>
    <scope>NUCLEOTIDE SEQUENCE</scope>
</reference>
<accession>A0A8J9ZBT1</accession>
<feature type="signal peptide" evidence="1">
    <location>
        <begin position="1"/>
        <end position="22"/>
    </location>
</feature>
<gene>
    <name evidence="2" type="primary">Hypp8985</name>
    <name evidence="2" type="ORF">BLAG_LOCUS11549</name>
</gene>
<dbReference type="EMBL" id="OV696703">
    <property type="protein sequence ID" value="CAH1251045.1"/>
    <property type="molecule type" value="Genomic_DNA"/>
</dbReference>
<protein>
    <submittedName>
        <fullName evidence="2">Hypp8985 protein</fullName>
    </submittedName>
</protein>
<organism evidence="2 3">
    <name type="scientific">Branchiostoma lanceolatum</name>
    <name type="common">Common lancelet</name>
    <name type="synonym">Amphioxus lanceolatum</name>
    <dbReference type="NCBI Taxonomy" id="7740"/>
    <lineage>
        <taxon>Eukaryota</taxon>
        <taxon>Metazoa</taxon>
        <taxon>Chordata</taxon>
        <taxon>Cephalochordata</taxon>
        <taxon>Leptocardii</taxon>
        <taxon>Amphioxiformes</taxon>
        <taxon>Branchiostomatidae</taxon>
        <taxon>Branchiostoma</taxon>
    </lineage>
</organism>
<name>A0A8J9ZBT1_BRALA</name>
<sequence length="82" mass="8841">MKLAVAFLAVFVFMLCVQDNQAMFLPQKEASVFLQGKQVRGLPEECREGGGYVTYEEFEEVSEIAGHGAVTAPCTVGPIISG</sequence>